<reference evidence="3" key="2">
    <citation type="journal article" date="2008" name="Nucleic Acids Res.">
        <title>The rice annotation project database (RAP-DB): 2008 update.</title>
        <authorList>
            <consortium name="The rice annotation project (RAP)"/>
        </authorList>
    </citation>
    <scope>GENOME REANNOTATION</scope>
    <source>
        <strain evidence="3">cv. Nipponbare</strain>
    </source>
</reference>
<feature type="compositionally biased region" description="Gly residues" evidence="1">
    <location>
        <begin position="109"/>
        <end position="118"/>
    </location>
</feature>
<feature type="region of interest" description="Disordered" evidence="1">
    <location>
        <begin position="68"/>
        <end position="137"/>
    </location>
</feature>
<sequence>MPKFVHRLLSSNSGGLPFFSGAGDTPTPAGSIWRNGRGRWTSAGGEAAAALPKPRGWRMVMGWRWRRGQSKRVVRRQRAVVADPAAGNRRRQGRRGGGTSSSLPRGQREGGGGGGGGLADAVDPFRPVGKAGSGAVG</sequence>
<feature type="compositionally biased region" description="Basic residues" evidence="1">
    <location>
        <begin position="68"/>
        <end position="78"/>
    </location>
</feature>
<dbReference type="Proteomes" id="UP000000763">
    <property type="component" value="Chromosome 11"/>
</dbReference>
<proteinExistence type="predicted"/>
<name>Q53ND0_ORYSJ</name>
<dbReference type="AlphaFoldDB" id="Q53ND0"/>
<reference evidence="3" key="1">
    <citation type="journal article" date="2005" name="Nature">
        <title>The map-based sequence of the rice genome.</title>
        <authorList>
            <consortium name="International rice genome sequencing project (IRGSP)"/>
            <person name="Matsumoto T."/>
            <person name="Wu J."/>
            <person name="Kanamori H."/>
            <person name="Katayose Y."/>
            <person name="Fujisawa M."/>
            <person name="Namiki N."/>
            <person name="Mizuno H."/>
            <person name="Yamamoto K."/>
            <person name="Antonio B.A."/>
            <person name="Baba T."/>
            <person name="Sakata K."/>
            <person name="Nagamura Y."/>
            <person name="Aoki H."/>
            <person name="Arikawa K."/>
            <person name="Arita K."/>
            <person name="Bito T."/>
            <person name="Chiden Y."/>
            <person name="Fujitsuka N."/>
            <person name="Fukunaka R."/>
            <person name="Hamada M."/>
            <person name="Harada C."/>
            <person name="Hayashi A."/>
            <person name="Hijishita S."/>
            <person name="Honda M."/>
            <person name="Hosokawa S."/>
            <person name="Ichikawa Y."/>
            <person name="Idonuma A."/>
            <person name="Iijima M."/>
            <person name="Ikeda M."/>
            <person name="Ikeno M."/>
            <person name="Ito K."/>
            <person name="Ito S."/>
            <person name="Ito T."/>
            <person name="Ito Y."/>
            <person name="Ito Y."/>
            <person name="Iwabuchi A."/>
            <person name="Kamiya K."/>
            <person name="Karasawa W."/>
            <person name="Kurita K."/>
            <person name="Katagiri S."/>
            <person name="Kikuta A."/>
            <person name="Kobayashi H."/>
            <person name="Kobayashi N."/>
            <person name="Machita K."/>
            <person name="Maehara T."/>
            <person name="Masukawa M."/>
            <person name="Mizubayashi T."/>
            <person name="Mukai Y."/>
            <person name="Nagasaki H."/>
            <person name="Nagata Y."/>
            <person name="Naito S."/>
            <person name="Nakashima M."/>
            <person name="Nakama Y."/>
            <person name="Nakamichi Y."/>
            <person name="Nakamura M."/>
            <person name="Meguro A."/>
            <person name="Negishi M."/>
            <person name="Ohta I."/>
            <person name="Ohta T."/>
            <person name="Okamoto M."/>
            <person name="Ono N."/>
            <person name="Saji S."/>
            <person name="Sakaguchi M."/>
            <person name="Sakai K."/>
            <person name="Shibata M."/>
            <person name="Shimokawa T."/>
            <person name="Song J."/>
            <person name="Takazaki Y."/>
            <person name="Terasawa K."/>
            <person name="Tsugane M."/>
            <person name="Tsuji K."/>
            <person name="Ueda S."/>
            <person name="Waki K."/>
            <person name="Yamagata H."/>
            <person name="Yamamoto M."/>
            <person name="Yamamoto S."/>
            <person name="Yamane H."/>
            <person name="Yoshiki S."/>
            <person name="Yoshihara R."/>
            <person name="Yukawa K."/>
            <person name="Zhong H."/>
            <person name="Yano M."/>
            <person name="Yuan Q."/>
            <person name="Ouyang S."/>
            <person name="Liu J."/>
            <person name="Jones K.M."/>
            <person name="Gansberger K."/>
            <person name="Moffat K."/>
            <person name="Hill J."/>
            <person name="Bera J."/>
            <person name="Fadrosh D."/>
            <person name="Jin S."/>
            <person name="Johri S."/>
            <person name="Kim M."/>
            <person name="Overton L."/>
            <person name="Reardon M."/>
            <person name="Tsitrin T."/>
            <person name="Vuong H."/>
            <person name="Weaver B."/>
            <person name="Ciecko A."/>
            <person name="Tallon L."/>
            <person name="Jackson J."/>
            <person name="Pai G."/>
            <person name="Aken S.V."/>
            <person name="Utterback T."/>
            <person name="Reidmuller S."/>
            <person name="Feldblyum T."/>
            <person name="Hsiao J."/>
            <person name="Zismann V."/>
            <person name="Iobst S."/>
            <person name="de Vazeille A.R."/>
            <person name="Buell C.R."/>
            <person name="Ying K."/>
            <person name="Li Y."/>
            <person name="Lu T."/>
            <person name="Huang Y."/>
            <person name="Zhao Q."/>
            <person name="Feng Q."/>
            <person name="Zhang L."/>
            <person name="Zhu J."/>
            <person name="Weng Q."/>
            <person name="Mu J."/>
            <person name="Lu Y."/>
            <person name="Fan D."/>
            <person name="Liu Y."/>
            <person name="Guan J."/>
            <person name="Zhang Y."/>
            <person name="Yu S."/>
            <person name="Liu X."/>
            <person name="Zhang Y."/>
            <person name="Hong G."/>
            <person name="Han B."/>
            <person name="Choisne N."/>
            <person name="Demange N."/>
            <person name="Orjeda G."/>
            <person name="Samain S."/>
            <person name="Cattolico L."/>
            <person name="Pelletier E."/>
            <person name="Couloux A."/>
            <person name="Segurens B."/>
            <person name="Wincker P."/>
            <person name="D'Hont A."/>
            <person name="Scarpelli C."/>
            <person name="Weissenbach J."/>
            <person name="Salanoubat M."/>
            <person name="Quetier F."/>
            <person name="Yu Y."/>
            <person name="Kim H.R."/>
            <person name="Rambo T."/>
            <person name="Currie J."/>
            <person name="Collura K."/>
            <person name="Luo M."/>
            <person name="Yang T."/>
            <person name="Ammiraju J.S.S."/>
            <person name="Engler F."/>
            <person name="Soderlund C."/>
            <person name="Wing R.A."/>
            <person name="Palmer L.E."/>
            <person name="de la Bastide M."/>
            <person name="Spiegel L."/>
            <person name="Nascimento L."/>
            <person name="Zutavern T."/>
            <person name="O'Shaughnessy A."/>
            <person name="Dike S."/>
            <person name="Dedhia N."/>
            <person name="Preston R."/>
            <person name="Balija V."/>
            <person name="McCombie W.R."/>
            <person name="Chow T."/>
            <person name="Chen H."/>
            <person name="Chung M."/>
            <person name="Chen C."/>
            <person name="Shaw J."/>
            <person name="Wu H."/>
            <person name="Hsiao K."/>
            <person name="Chao Y."/>
            <person name="Chu M."/>
            <person name="Cheng C."/>
            <person name="Hour A."/>
            <person name="Lee P."/>
            <person name="Lin S."/>
            <person name="Lin Y."/>
            <person name="Liou J."/>
            <person name="Liu S."/>
            <person name="Hsing Y."/>
            <person name="Raghuvanshi S."/>
            <person name="Mohanty A."/>
            <person name="Bharti A.K."/>
            <person name="Gaur A."/>
            <person name="Gupta V."/>
            <person name="Kumar D."/>
            <person name="Ravi V."/>
            <person name="Vij S."/>
            <person name="Kapur A."/>
            <person name="Khurana P."/>
            <person name="Khurana P."/>
            <person name="Khurana J.P."/>
            <person name="Tyagi A.K."/>
            <person name="Gaikwad K."/>
            <person name="Singh A."/>
            <person name="Dalal V."/>
            <person name="Srivastava S."/>
            <person name="Dixit A."/>
            <person name="Pal A.K."/>
            <person name="Ghazi I.A."/>
            <person name="Yadav M."/>
            <person name="Pandit A."/>
            <person name="Bhargava A."/>
            <person name="Sureshbabu K."/>
            <person name="Batra K."/>
            <person name="Sharma T.R."/>
            <person name="Mohapatra T."/>
            <person name="Singh N.K."/>
            <person name="Messing J."/>
            <person name="Nelson A.B."/>
            <person name="Fuks G."/>
            <person name="Kavchok S."/>
            <person name="Keizer G."/>
            <person name="Linton E."/>
            <person name="Llaca V."/>
            <person name="Song R."/>
            <person name="Tanyolac B."/>
            <person name="Young S."/>
            <person name="Ho-Il K."/>
            <person name="Hahn J.H."/>
            <person name="Sangsakoo G."/>
            <person name="Vanavichit A."/>
            <person name="de Mattos Luiz.A.T."/>
            <person name="Zimmer P.D."/>
            <person name="Malone G."/>
            <person name="Dellagostin O."/>
            <person name="de Oliveira A.C."/>
            <person name="Bevan M."/>
            <person name="Bancroft I."/>
            <person name="Minx P."/>
            <person name="Cordum H."/>
            <person name="Wilson R."/>
            <person name="Cheng Z."/>
            <person name="Jin W."/>
            <person name="Jiang J."/>
            <person name="Leong S.A."/>
            <person name="Iwama H."/>
            <person name="Gojobori T."/>
            <person name="Itoh T."/>
            <person name="Niimura Y."/>
            <person name="Fujii Y."/>
            <person name="Habara T."/>
            <person name="Sakai H."/>
            <person name="Sato Y."/>
            <person name="Wilson G."/>
            <person name="Kumar K."/>
            <person name="McCouch S."/>
            <person name="Juretic N."/>
            <person name="Hoen D."/>
            <person name="Wright S."/>
            <person name="Bruskiewich R."/>
            <person name="Bureau T."/>
            <person name="Miyao A."/>
            <person name="Hirochika H."/>
            <person name="Nishikawa T."/>
            <person name="Kadowaki K."/>
            <person name="Sugiura M."/>
            <person name="Burr B."/>
            <person name="Sasaki T."/>
        </authorList>
    </citation>
    <scope>NUCLEOTIDE SEQUENCE [LARGE SCALE GENOMIC DNA]</scope>
    <source>
        <strain evidence="3">cv. Nipponbare</strain>
    </source>
</reference>
<organism evidence="2 3">
    <name type="scientific">Oryza sativa subsp. japonica</name>
    <name type="common">Rice</name>
    <dbReference type="NCBI Taxonomy" id="39947"/>
    <lineage>
        <taxon>Eukaryota</taxon>
        <taxon>Viridiplantae</taxon>
        <taxon>Streptophyta</taxon>
        <taxon>Embryophyta</taxon>
        <taxon>Tracheophyta</taxon>
        <taxon>Spermatophyta</taxon>
        <taxon>Magnoliopsida</taxon>
        <taxon>Liliopsida</taxon>
        <taxon>Poales</taxon>
        <taxon>Poaceae</taxon>
        <taxon>BOP clade</taxon>
        <taxon>Oryzoideae</taxon>
        <taxon>Oryzeae</taxon>
        <taxon>Oryzinae</taxon>
        <taxon>Oryza</taxon>
        <taxon>Oryza sativa</taxon>
    </lineage>
</organism>
<evidence type="ECO:0000313" key="2">
    <source>
        <dbReference type="EMBL" id="AAX92955.1"/>
    </source>
</evidence>
<accession>Q53ND0</accession>
<dbReference type="EMBL" id="AC134048">
    <property type="protein sequence ID" value="AAX92955.1"/>
    <property type="molecule type" value="Genomic_DNA"/>
</dbReference>
<protein>
    <submittedName>
        <fullName evidence="2">Uncharacterized protein</fullName>
    </submittedName>
</protein>
<evidence type="ECO:0000313" key="3">
    <source>
        <dbReference type="Proteomes" id="UP000000763"/>
    </source>
</evidence>
<evidence type="ECO:0000256" key="1">
    <source>
        <dbReference type="SAM" id="MobiDB-lite"/>
    </source>
</evidence>